<evidence type="ECO:0000256" key="3">
    <source>
        <dbReference type="ARBA" id="ARBA00022723"/>
    </source>
</evidence>
<dbReference type="SFLD" id="SFLDG01135">
    <property type="entry name" value="C1.5.6:_HAD__Beta-PGM__Phospha"/>
    <property type="match status" value="1"/>
</dbReference>
<proteinExistence type="inferred from homology"/>
<reference evidence="5 6" key="1">
    <citation type="submission" date="2023-03" db="EMBL/GenBank/DDBJ databases">
        <title>YIM 152171 draft genome.</title>
        <authorList>
            <person name="Yang Z."/>
        </authorList>
    </citation>
    <scope>NUCLEOTIDE SEQUENCE [LARGE SCALE GENOMIC DNA]</scope>
    <source>
        <strain evidence="5 6">YIM 152171</strain>
    </source>
</reference>
<keyword evidence="6" id="KW-1185">Reference proteome</keyword>
<name>A0AAP3XRJ2_9PROT</name>
<dbReference type="Proteomes" id="UP001301140">
    <property type="component" value="Unassembled WGS sequence"/>
</dbReference>
<dbReference type="Pfam" id="PF00702">
    <property type="entry name" value="Hydrolase"/>
    <property type="match status" value="1"/>
</dbReference>
<dbReference type="SUPFAM" id="SSF56784">
    <property type="entry name" value="HAD-like"/>
    <property type="match status" value="1"/>
</dbReference>
<evidence type="ECO:0000256" key="2">
    <source>
        <dbReference type="ARBA" id="ARBA00006171"/>
    </source>
</evidence>
<dbReference type="RefSeq" id="WP_327789092.1">
    <property type="nucleotide sequence ID" value="NZ_JARGEQ010000091.1"/>
</dbReference>
<organism evidence="5 6">
    <name type="scientific">Marinimicrococcus flavescens</name>
    <dbReference type="NCBI Taxonomy" id="3031815"/>
    <lineage>
        <taxon>Bacteria</taxon>
        <taxon>Pseudomonadati</taxon>
        <taxon>Pseudomonadota</taxon>
        <taxon>Alphaproteobacteria</taxon>
        <taxon>Geminicoccales</taxon>
        <taxon>Geminicoccaceae</taxon>
        <taxon>Marinimicrococcus</taxon>
    </lineage>
</organism>
<evidence type="ECO:0000313" key="5">
    <source>
        <dbReference type="EMBL" id="MDF1586677.1"/>
    </source>
</evidence>
<evidence type="ECO:0000256" key="1">
    <source>
        <dbReference type="ARBA" id="ARBA00001946"/>
    </source>
</evidence>
<keyword evidence="5" id="KW-0378">Hydrolase</keyword>
<keyword evidence="4" id="KW-0460">Magnesium</keyword>
<dbReference type="SFLD" id="SFLDS00003">
    <property type="entry name" value="Haloacid_Dehalogenase"/>
    <property type="match status" value="1"/>
</dbReference>
<dbReference type="InterPro" id="IPR051600">
    <property type="entry name" value="Beta-PGM-like"/>
</dbReference>
<dbReference type="AlphaFoldDB" id="A0AAP3XRJ2"/>
<dbReference type="InterPro" id="IPR023198">
    <property type="entry name" value="PGP-like_dom2"/>
</dbReference>
<keyword evidence="3" id="KW-0479">Metal-binding</keyword>
<sequence length="223" mass="23530">MQRTELVIFDCDGVLVDSEPLAAAVLAEALRELGFAADEAFVYRHFLGKSVATMRRIFAEELRWELPADFVDGLLPRLQRRFRDELRAIDGMAGLIRGLNVPCCVASSSSPDRLHLALELAGLLPLVTPHVFSATMVPRGKPFPDLFLLAAERMGAAPGRCVVVEDSEAGVQAGCAAGMRVIGFTGGAHAASPAHRAMLEAAGASAIAASAAELPALLGLGEQ</sequence>
<dbReference type="PANTHER" id="PTHR46193">
    <property type="entry name" value="6-PHOSPHOGLUCONATE PHOSPHATASE"/>
    <property type="match status" value="1"/>
</dbReference>
<gene>
    <name evidence="5" type="ORF">PZ740_09815</name>
</gene>
<evidence type="ECO:0000313" key="6">
    <source>
        <dbReference type="Proteomes" id="UP001301140"/>
    </source>
</evidence>
<comment type="caution">
    <text evidence="5">The sequence shown here is derived from an EMBL/GenBank/DDBJ whole genome shotgun (WGS) entry which is preliminary data.</text>
</comment>
<comment type="cofactor">
    <cofactor evidence="1">
        <name>Mg(2+)</name>
        <dbReference type="ChEBI" id="CHEBI:18420"/>
    </cofactor>
</comment>
<comment type="similarity">
    <text evidence="2">Belongs to the HAD-like hydrolase superfamily. CbbY/CbbZ/Gph/YieH family.</text>
</comment>
<dbReference type="InterPro" id="IPR006439">
    <property type="entry name" value="HAD-SF_hydro_IA"/>
</dbReference>
<dbReference type="InterPro" id="IPR036412">
    <property type="entry name" value="HAD-like_sf"/>
</dbReference>
<dbReference type="Gene3D" id="1.10.150.240">
    <property type="entry name" value="Putative phosphatase, domain 2"/>
    <property type="match status" value="1"/>
</dbReference>
<dbReference type="NCBIfam" id="TIGR01509">
    <property type="entry name" value="HAD-SF-IA-v3"/>
    <property type="match status" value="1"/>
</dbReference>
<dbReference type="GO" id="GO:0046872">
    <property type="term" value="F:metal ion binding"/>
    <property type="evidence" value="ECO:0007669"/>
    <property type="project" value="UniProtKB-KW"/>
</dbReference>
<dbReference type="Gene3D" id="3.40.50.1000">
    <property type="entry name" value="HAD superfamily/HAD-like"/>
    <property type="match status" value="1"/>
</dbReference>
<dbReference type="InterPro" id="IPR023214">
    <property type="entry name" value="HAD_sf"/>
</dbReference>
<dbReference type="CDD" id="cd07526">
    <property type="entry name" value="HAD_BPGM_like"/>
    <property type="match status" value="1"/>
</dbReference>
<dbReference type="SFLD" id="SFLDG01129">
    <property type="entry name" value="C1.5:_HAD__Beta-PGM__Phosphata"/>
    <property type="match status" value="1"/>
</dbReference>
<accession>A0AAP3XRJ2</accession>
<protein>
    <submittedName>
        <fullName evidence="5">HAD family hydrolase</fullName>
    </submittedName>
</protein>
<dbReference type="EMBL" id="JARGEQ010000091">
    <property type="protein sequence ID" value="MDF1586677.1"/>
    <property type="molecule type" value="Genomic_DNA"/>
</dbReference>
<dbReference type="GO" id="GO:0016787">
    <property type="term" value="F:hydrolase activity"/>
    <property type="evidence" value="ECO:0007669"/>
    <property type="project" value="UniProtKB-KW"/>
</dbReference>
<dbReference type="PANTHER" id="PTHR46193:SF10">
    <property type="entry name" value="6-PHOSPHOGLUCONATE PHOSPHATASE"/>
    <property type="match status" value="1"/>
</dbReference>
<evidence type="ECO:0000256" key="4">
    <source>
        <dbReference type="ARBA" id="ARBA00022842"/>
    </source>
</evidence>